<comment type="caution">
    <text evidence="1">The sequence shown here is derived from an EMBL/GenBank/DDBJ whole genome shotgun (WGS) entry which is preliminary data.</text>
</comment>
<keyword evidence="2" id="KW-1185">Reference proteome</keyword>
<protein>
    <submittedName>
        <fullName evidence="1">Uncharacterized protein</fullName>
    </submittedName>
</protein>
<dbReference type="OrthoDB" id="4845846at2759"/>
<proteinExistence type="predicted"/>
<evidence type="ECO:0000313" key="2">
    <source>
        <dbReference type="Proteomes" id="UP000756921"/>
    </source>
</evidence>
<reference evidence="1" key="1">
    <citation type="journal article" date="2020" name="Mol. Plant Microbe Interact.">
        <title>Genome Sequence of the Biocontrol Agent Coniothyrium minitans strain Conio (IMI 134523).</title>
        <authorList>
            <person name="Patel D."/>
            <person name="Shittu T.A."/>
            <person name="Baroncelli R."/>
            <person name="Muthumeenakshi S."/>
            <person name="Osborne T.H."/>
            <person name="Janganan T.K."/>
            <person name="Sreenivasaprasad S."/>
        </authorList>
    </citation>
    <scope>NUCLEOTIDE SEQUENCE</scope>
    <source>
        <strain evidence="1">Conio</strain>
    </source>
</reference>
<evidence type="ECO:0000313" key="1">
    <source>
        <dbReference type="EMBL" id="KAF9728637.1"/>
    </source>
</evidence>
<organism evidence="1 2">
    <name type="scientific">Paraphaeosphaeria minitans</name>
    <dbReference type="NCBI Taxonomy" id="565426"/>
    <lineage>
        <taxon>Eukaryota</taxon>
        <taxon>Fungi</taxon>
        <taxon>Dikarya</taxon>
        <taxon>Ascomycota</taxon>
        <taxon>Pezizomycotina</taxon>
        <taxon>Dothideomycetes</taxon>
        <taxon>Pleosporomycetidae</taxon>
        <taxon>Pleosporales</taxon>
        <taxon>Massarineae</taxon>
        <taxon>Didymosphaeriaceae</taxon>
        <taxon>Paraphaeosphaeria</taxon>
    </lineage>
</organism>
<gene>
    <name evidence="1" type="ORF">PMIN01_13465</name>
</gene>
<sequence length="252" mass="29225">MDGFRSFVNFFLDVAEQLCRELMFDVLPPVDFSRVKDEIGNANQGFSFVRHSGNYLSDAYLELSTRACTTRRNGLFKEGRWNWKAIWSYLKKVEAFLEALAGVCYLSGGQLPRIPELFGLECENGPASARGFYVYNGHVLYLTRHHKAKRSTNREFYVARYLPARASLVVYYYLVYIWPCIRMLQQERPGSAAPFCFVPTRRQIDPGNPASWQRSSEERVPRQLTKTIAITERHVKEVHQRFNRYDDKGPSA</sequence>
<dbReference type="Proteomes" id="UP000756921">
    <property type="component" value="Unassembled WGS sequence"/>
</dbReference>
<dbReference type="EMBL" id="WJXW01000019">
    <property type="protein sequence ID" value="KAF9728637.1"/>
    <property type="molecule type" value="Genomic_DNA"/>
</dbReference>
<dbReference type="AlphaFoldDB" id="A0A9P6G4E2"/>
<accession>A0A9P6G4E2</accession>
<name>A0A9P6G4E2_9PLEO</name>